<dbReference type="Pfam" id="PF16101">
    <property type="entry name" value="PRIMA1"/>
    <property type="match status" value="1"/>
</dbReference>
<feature type="signal peptide" evidence="3">
    <location>
        <begin position="1"/>
        <end position="28"/>
    </location>
</feature>
<evidence type="ECO:0000313" key="5">
    <source>
        <dbReference type="RefSeq" id="XP_027424572.1"/>
    </source>
</evidence>
<evidence type="ECO:0000313" key="6">
    <source>
        <dbReference type="RefSeq" id="XP_027424573.1"/>
    </source>
</evidence>
<feature type="chain" id="PRO_5044640107" evidence="3">
    <location>
        <begin position="29"/>
        <end position="319"/>
    </location>
</feature>
<sequence length="319" mass="34067">MLLRDLVLRRGCCWPSLLLHCALHPLWGFVQVTHGEPQKSCSKVTDSCQHICQCRPPPLLPPPPPPPPPPRLLSAPAPNSTSCPAEESWRSGLVIIIAVCCASLVFLTVLVIICYKAIKRKPLRKEENGTSVAEYPMTSSQSNKGVDVNSAVVRALTKAGSLSAGLGRHPALAKRRAIQGPLPCQKTSPPPQQACLLLHSPCVPTEAIGTATRRPLPKVLPTHLSAAASATVLSLQGLPPPSPSHPHPGPLALDPRPRATEGCEPSLWSPLLIADRGALLVSDLPGAKQLPEHQVEEPGRMEAPLPVLRLIRTVDPHSD</sequence>
<feature type="compositionally biased region" description="Pro residues" evidence="1">
    <location>
        <begin position="238"/>
        <end position="249"/>
    </location>
</feature>
<feature type="region of interest" description="Disordered" evidence="1">
    <location>
        <begin position="235"/>
        <end position="262"/>
    </location>
</feature>
<dbReference type="KEGG" id="zca:113908548"/>
<proteinExistence type="predicted"/>
<dbReference type="AlphaFoldDB" id="A0A6J2B2Y3"/>
<keyword evidence="2" id="KW-0812">Transmembrane</keyword>
<dbReference type="SUPFAM" id="SSF101447">
    <property type="entry name" value="Formin homology 2 domain (FH2 domain)"/>
    <property type="match status" value="1"/>
</dbReference>
<gene>
    <name evidence="5 6" type="primary">PRIMA1</name>
</gene>
<dbReference type="Proteomes" id="UP000515165">
    <property type="component" value="Chromosome 6"/>
</dbReference>
<accession>A0A6J2B2Y3</accession>
<reference evidence="5 6" key="1">
    <citation type="submission" date="2025-04" db="UniProtKB">
        <authorList>
            <consortium name="RefSeq"/>
        </authorList>
    </citation>
    <scope>IDENTIFICATION</scope>
    <source>
        <tissue evidence="5 6">Blood</tissue>
    </source>
</reference>
<evidence type="ECO:0000256" key="2">
    <source>
        <dbReference type="SAM" id="Phobius"/>
    </source>
</evidence>
<organism evidence="4 5">
    <name type="scientific">Zalophus californianus</name>
    <name type="common">California sealion</name>
    <dbReference type="NCBI Taxonomy" id="9704"/>
    <lineage>
        <taxon>Eukaryota</taxon>
        <taxon>Metazoa</taxon>
        <taxon>Chordata</taxon>
        <taxon>Craniata</taxon>
        <taxon>Vertebrata</taxon>
        <taxon>Euteleostomi</taxon>
        <taxon>Mammalia</taxon>
        <taxon>Eutheria</taxon>
        <taxon>Laurasiatheria</taxon>
        <taxon>Carnivora</taxon>
        <taxon>Caniformia</taxon>
        <taxon>Pinnipedia</taxon>
        <taxon>Otariidae</taxon>
        <taxon>Zalophus</taxon>
    </lineage>
</organism>
<name>A0A6J2B2Y3_ZALCA</name>
<dbReference type="GeneID" id="113908548"/>
<evidence type="ECO:0000256" key="3">
    <source>
        <dbReference type="SAM" id="SignalP"/>
    </source>
</evidence>
<keyword evidence="4" id="KW-1185">Reference proteome</keyword>
<keyword evidence="2" id="KW-0472">Membrane</keyword>
<evidence type="ECO:0000313" key="4">
    <source>
        <dbReference type="Proteomes" id="UP000515165"/>
    </source>
</evidence>
<keyword evidence="3" id="KW-0732">Signal</keyword>
<feature type="region of interest" description="Disordered" evidence="1">
    <location>
        <begin position="59"/>
        <end position="79"/>
    </location>
</feature>
<protein>
    <submittedName>
        <fullName evidence="5 6">Proline-rich membrane anchor 1 isoform X1</fullName>
    </submittedName>
</protein>
<feature type="transmembrane region" description="Helical" evidence="2">
    <location>
        <begin position="93"/>
        <end position="115"/>
    </location>
</feature>
<dbReference type="OrthoDB" id="8885320at2759"/>
<dbReference type="RefSeq" id="XP_027424572.1">
    <property type="nucleotide sequence ID" value="XM_027568771.2"/>
</dbReference>
<dbReference type="RefSeq" id="XP_027424573.1">
    <property type="nucleotide sequence ID" value="XM_027568772.2"/>
</dbReference>
<dbReference type="InterPro" id="IPR029659">
    <property type="entry name" value="PRIMA1"/>
</dbReference>
<evidence type="ECO:0000256" key="1">
    <source>
        <dbReference type="SAM" id="MobiDB-lite"/>
    </source>
</evidence>
<keyword evidence="2" id="KW-1133">Transmembrane helix</keyword>
<dbReference type="CTD" id="145270"/>
<feature type="compositionally biased region" description="Pro residues" evidence="1">
    <location>
        <begin position="59"/>
        <end position="71"/>
    </location>
</feature>